<gene>
    <name evidence="2" type="ORF">AFUS01_LOCUS21140</name>
</gene>
<evidence type="ECO:0000256" key="1">
    <source>
        <dbReference type="SAM" id="SignalP"/>
    </source>
</evidence>
<keyword evidence="3" id="KW-1185">Reference proteome</keyword>
<proteinExistence type="predicted"/>
<name>A0A8J2KUM0_9HEXA</name>
<keyword evidence="1" id="KW-0732">Signal</keyword>
<feature type="chain" id="PRO_5035228716" evidence="1">
    <location>
        <begin position="25"/>
        <end position="232"/>
    </location>
</feature>
<dbReference type="AlphaFoldDB" id="A0A8J2KUM0"/>
<comment type="caution">
    <text evidence="2">The sequence shown here is derived from an EMBL/GenBank/DDBJ whole genome shotgun (WGS) entry which is preliminary data.</text>
</comment>
<dbReference type="EMBL" id="CAJVCH010235095">
    <property type="protein sequence ID" value="CAG7732640.1"/>
    <property type="molecule type" value="Genomic_DNA"/>
</dbReference>
<dbReference type="Proteomes" id="UP000708208">
    <property type="component" value="Unassembled WGS sequence"/>
</dbReference>
<protein>
    <submittedName>
        <fullName evidence="2">Uncharacterized protein</fullName>
    </submittedName>
</protein>
<accession>A0A8J2KUM0</accession>
<reference evidence="2" key="1">
    <citation type="submission" date="2021-06" db="EMBL/GenBank/DDBJ databases">
        <authorList>
            <person name="Hodson N. C."/>
            <person name="Mongue J. A."/>
            <person name="Jaron S. K."/>
        </authorList>
    </citation>
    <scope>NUCLEOTIDE SEQUENCE</scope>
</reference>
<evidence type="ECO:0000313" key="3">
    <source>
        <dbReference type="Proteomes" id="UP000708208"/>
    </source>
</evidence>
<organism evidence="2 3">
    <name type="scientific">Allacma fusca</name>
    <dbReference type="NCBI Taxonomy" id="39272"/>
    <lineage>
        <taxon>Eukaryota</taxon>
        <taxon>Metazoa</taxon>
        <taxon>Ecdysozoa</taxon>
        <taxon>Arthropoda</taxon>
        <taxon>Hexapoda</taxon>
        <taxon>Collembola</taxon>
        <taxon>Symphypleona</taxon>
        <taxon>Sminthuridae</taxon>
        <taxon>Allacma</taxon>
    </lineage>
</organism>
<sequence>MTGSFTPTNLLATILILTISKVASFNIETLLKPFQNCMNYRFTNVNLSPESEQWNDHFINTSFSLLIPLFLLNGRPNHIILNIQCLVLFADMNIINNRASFNCPEYHKEFKPYDMTSEFIVLTAVTNKPVLKMENNIPTDSNKFHENIIGLHIAPSSGYRITRLYHYRWYCKDSPSCIEASSPAKWYPLMTNPNVDHNWFIQTQGDSFNYKKNYHLWPVEIGNSKTGSDSAN</sequence>
<feature type="signal peptide" evidence="1">
    <location>
        <begin position="1"/>
        <end position="24"/>
    </location>
</feature>
<evidence type="ECO:0000313" key="2">
    <source>
        <dbReference type="EMBL" id="CAG7732640.1"/>
    </source>
</evidence>